<dbReference type="PANTHER" id="PTHR22427:SF8">
    <property type="entry name" value="PROLINE-RICH PROTEIN 36"/>
    <property type="match status" value="1"/>
</dbReference>
<feature type="compositionally biased region" description="Basic and acidic residues" evidence="1">
    <location>
        <begin position="387"/>
        <end position="396"/>
    </location>
</feature>
<protein>
    <recommendedName>
        <fullName evidence="2">BTB/POZ domain-containing protein</fullName>
    </recommendedName>
</protein>
<feature type="region of interest" description="Disordered" evidence="1">
    <location>
        <begin position="1"/>
        <end position="396"/>
    </location>
</feature>
<accession>A0AAV7T8Y8</accession>
<evidence type="ECO:0000259" key="2">
    <source>
        <dbReference type="Pfam" id="PF15363"/>
    </source>
</evidence>
<feature type="compositionally biased region" description="Basic and acidic residues" evidence="1">
    <location>
        <begin position="74"/>
        <end position="83"/>
    </location>
</feature>
<feature type="region of interest" description="Disordered" evidence="1">
    <location>
        <begin position="1320"/>
        <end position="1468"/>
    </location>
</feature>
<feature type="compositionally biased region" description="Polar residues" evidence="1">
    <location>
        <begin position="40"/>
        <end position="49"/>
    </location>
</feature>
<feature type="compositionally biased region" description="Basic and acidic residues" evidence="1">
    <location>
        <begin position="1"/>
        <end position="11"/>
    </location>
</feature>
<feature type="compositionally biased region" description="Polar residues" evidence="1">
    <location>
        <begin position="12"/>
        <end position="23"/>
    </location>
</feature>
<dbReference type="EMBL" id="JANPWB010000007">
    <property type="protein sequence ID" value="KAJ1172799.1"/>
    <property type="molecule type" value="Genomic_DNA"/>
</dbReference>
<feature type="compositionally biased region" description="Low complexity" evidence="1">
    <location>
        <begin position="264"/>
        <end position="284"/>
    </location>
</feature>
<feature type="compositionally biased region" description="Polar residues" evidence="1">
    <location>
        <begin position="131"/>
        <end position="140"/>
    </location>
</feature>
<feature type="compositionally biased region" description="Basic and acidic residues" evidence="1">
    <location>
        <begin position="239"/>
        <end position="251"/>
    </location>
</feature>
<sequence>MEAEPSHHPTDGESQTKAPTTENGTGKATKVKASAAKVSPTKNSLQNQVKGVEKKPLPNSRPATAKPLGNGVLKKAEGPDKKSTNAAPKPRVGNPAPSGTAVKKVPAAKPNGEGILANGKKVEKAVGVKNGDQTQSKPARTSTGKPTTSTTKQPTGPKPAAPVTVKTAPVKPERPGTARPAPTRNTPVTRPSSSTAAAASTRTATPPSAGRGPAKDKPPSAKPKPAAPSGARTTAATPERPKIDATKKDVSKVSTPTKGSTPTSVPKKSVTPAKVVPAKVPKPATETKTDVKTKGPVTSTTPKATDRTRQPLNAGSPAPKTLTTKPGSAASPTKQVATQKALSTTPKRSTKSASGKPTPKKEPVYSLEPVAVPRRKNQSLDSPAAEDVTKPLLAEDKVVEKVSVTNLAAIESSLEESPFTPSVDALPLGGAQAKTDTCQIPESGDILSADLENHSALDKIPTYPAEDAGTLVHGLTEEPTNDQITTPIEHAKPVNNCNELGTEAEEQLLMDLPAQQSLPEHNQEPLSAEKCSPLLEERPQELPPQMSPMQPCFPGNLSLEANEAAANAESKLPESEEQITSAEKSYSVEGSLETVSVPSTVIDEGVLGAETKFPESEEIPYDDHPPFLERTTEADLNTSPFTSSVEIEENSAYVAAKLLEAECDISGDDSFENTAVSDLNVPVLVPSVAVDENPPCAEPKMPYLEDHLPNDRGLSLDSLERTAEADINVPIEVSSVVVGTGPPTAETILASAEEDFYFDHAESTVGIAPALFPSVAVDDTPPCGVPTLPKEAEEAAIDTCSQSRESTETGPSAPILDDYVAVEENLACVSTMMPTLEAVEKPNESHSLSLDWAENRPDELLICRDPYADIQNTLIPPLEAKDSHTEDMVSQSTVSQVAAPEEEGPLLQSEVKKVEETDVTPEQPTECDLHLEEPDCLAVLENSKGSLLLNEMSDGSEETITENDGLEHQVADQAPELVPEDKVHIEEANPIQDAMDEEPSIECSTVLPDFVGQVIVTEEKAKVSKTTVDEYCTLKETSVPAYDALTKEEFSEKRETESSQEIDYLHSSSEERGFSESSFPEMELLDKNTAEVAFVGTLTTSLAQSQGDFEDESINAYQFLSLNPAQESRDILVSDSYEEHVDEKCDKSLETIEREPLPIFGGLSDSLPEAHPSEYHQPEMLGQTTEQVTDVGAPEIITSSCLELSSTLLTPFCPEDLSAEVSLINEGPQSYEAAEYISIGSPMSTFPVEGAGVVKVEELTMPSTPPDDVPPHVTTVEIEEGNLQSQDDPECTDPVLTHESEDMVHKPHNLPLETADVSLELNGNPLSPYEGNMQSPSSESRGALQEQSPEKVSSKSSTLSGPDLAGKSSSETSTPEELRDYDSSSGVESKSEDKLGGTGDLAFAQSQQPFSPLDDLPADQDLGIHMEKGDDEAETLPADEVLGDPHTEPTVSSEEHSEAEIDGDLSLNGSTKCPAFEKLVQPSVEFNKSKPLVSLASPPCKPSLFHSVEESEELGSGDAGTETPASTNSAGSYDVFDGAFHLHSTDSCGKSPGVSSLDSEEHVLEGSRDQFLVGPQREIGFSVDTYALPKEEYHRTPSEDEDSPHHPALPPEPAGWKQEFLGSGSIGWGQQLEQSPSCGEHVENLQGFTGQSSDEPQWVAQPTPLATYGQKDLECDLMPTADMHTAAQSYSATTGVGTDNMTTGVGRTPPEPFLRAQGLGPPEILSTIYEVDPPAETGLLQAEPLPQAQKQEDSTLTEMNLGSLQANVVQQLISRTLLFTAGGSGEVLSKGVMSEVELGKWTELLSPLEESRASITSVTSFSPEDIASPQGDWTVVEVETFH</sequence>
<comment type="caution">
    <text evidence="3">The sequence shown here is derived from an EMBL/GenBank/DDBJ whole genome shotgun (WGS) entry which is preliminary data.</text>
</comment>
<feature type="region of interest" description="Disordered" evidence="1">
    <location>
        <begin position="1502"/>
        <end position="1530"/>
    </location>
</feature>
<gene>
    <name evidence="3" type="ORF">NDU88_004641</name>
</gene>
<feature type="region of interest" description="Disordered" evidence="1">
    <location>
        <begin position="1593"/>
        <end position="1634"/>
    </location>
</feature>
<feature type="domain" description="BTB/POZ" evidence="2">
    <location>
        <begin position="1799"/>
        <end position="1842"/>
    </location>
</feature>
<feature type="compositionally biased region" description="Polar residues" evidence="1">
    <location>
        <begin position="321"/>
        <end position="355"/>
    </location>
</feature>
<dbReference type="Proteomes" id="UP001066276">
    <property type="component" value="Chromosome 4_1"/>
</dbReference>
<feature type="compositionally biased region" description="Low complexity" evidence="1">
    <location>
        <begin position="141"/>
        <end position="155"/>
    </location>
</feature>
<proteinExistence type="predicted"/>
<dbReference type="Pfam" id="PF15363">
    <property type="entry name" value="BTBD8_C"/>
    <property type="match status" value="1"/>
</dbReference>
<feature type="region of interest" description="Disordered" evidence="1">
    <location>
        <begin position="537"/>
        <end position="582"/>
    </location>
</feature>
<keyword evidence="4" id="KW-1185">Reference proteome</keyword>
<organism evidence="3 4">
    <name type="scientific">Pleurodeles waltl</name>
    <name type="common">Iberian ribbed newt</name>
    <dbReference type="NCBI Taxonomy" id="8319"/>
    <lineage>
        <taxon>Eukaryota</taxon>
        <taxon>Metazoa</taxon>
        <taxon>Chordata</taxon>
        <taxon>Craniata</taxon>
        <taxon>Vertebrata</taxon>
        <taxon>Euteleostomi</taxon>
        <taxon>Amphibia</taxon>
        <taxon>Batrachia</taxon>
        <taxon>Caudata</taxon>
        <taxon>Salamandroidea</taxon>
        <taxon>Salamandridae</taxon>
        <taxon>Pleurodelinae</taxon>
        <taxon>Pleurodeles</taxon>
    </lineage>
</organism>
<dbReference type="InterPro" id="IPR027907">
    <property type="entry name" value="BTBD8_C"/>
</dbReference>
<feature type="compositionally biased region" description="Polar residues" evidence="1">
    <location>
        <begin position="252"/>
        <end position="263"/>
    </location>
</feature>
<feature type="compositionally biased region" description="Low complexity" evidence="1">
    <location>
        <begin position="556"/>
        <end position="570"/>
    </location>
</feature>
<dbReference type="PANTHER" id="PTHR22427">
    <property type="entry name" value="GH15728P"/>
    <property type="match status" value="1"/>
</dbReference>
<feature type="compositionally biased region" description="Basic and acidic residues" evidence="1">
    <location>
        <begin position="1443"/>
        <end position="1459"/>
    </location>
</feature>
<name>A0AAV7T8Y8_PLEWA</name>
<evidence type="ECO:0000313" key="4">
    <source>
        <dbReference type="Proteomes" id="UP001066276"/>
    </source>
</evidence>
<evidence type="ECO:0000256" key="1">
    <source>
        <dbReference type="SAM" id="MobiDB-lite"/>
    </source>
</evidence>
<feature type="compositionally biased region" description="Low complexity" evidence="1">
    <location>
        <begin position="186"/>
        <end position="209"/>
    </location>
</feature>
<feature type="compositionally biased region" description="Polar residues" evidence="1">
    <location>
        <begin position="1332"/>
        <end position="1347"/>
    </location>
</feature>
<reference evidence="3" key="1">
    <citation type="journal article" date="2022" name="bioRxiv">
        <title>Sequencing and chromosome-scale assembly of the giantPleurodeles waltlgenome.</title>
        <authorList>
            <person name="Brown T."/>
            <person name="Elewa A."/>
            <person name="Iarovenko S."/>
            <person name="Subramanian E."/>
            <person name="Araus A.J."/>
            <person name="Petzold A."/>
            <person name="Susuki M."/>
            <person name="Suzuki K.-i.T."/>
            <person name="Hayashi T."/>
            <person name="Toyoda A."/>
            <person name="Oliveira C."/>
            <person name="Osipova E."/>
            <person name="Leigh N.D."/>
            <person name="Simon A."/>
            <person name="Yun M.H."/>
        </authorList>
    </citation>
    <scope>NUCLEOTIDE SEQUENCE</scope>
    <source>
        <strain evidence="3">20211129_DDA</strain>
        <tissue evidence="3">Liver</tissue>
    </source>
</reference>
<evidence type="ECO:0000313" key="3">
    <source>
        <dbReference type="EMBL" id="KAJ1172799.1"/>
    </source>
</evidence>
<feature type="region of interest" description="Disordered" evidence="1">
    <location>
        <begin position="1052"/>
        <end position="1076"/>
    </location>
</feature>
<feature type="compositionally biased region" description="Low complexity" evidence="1">
    <location>
        <begin position="24"/>
        <end position="39"/>
    </location>
</feature>